<dbReference type="InterPro" id="IPR026050">
    <property type="entry name" value="C1GALT1/C1GALT1_chp1"/>
</dbReference>
<sequence>MAILTCNEYSRLKSSRMIQFKSPFRTSSRSTVYWIVAVSFLVVIMYYCVFKHKDNTKELGFLENVKNFLLKTKQRDKQYLANEKSYLEEKAKNLKILCYTMTIMANIKTKAVAVNNTWGTRCTKLVFITPEPSSSLHTLQVDVQEGRSHLTDKTVKTLKVLYRTYKNDFDWFYKCDDDVFIVMENLRHLLAKHESRVPVYIGHQFRVRTKQGYLSGGAGYAINRRALEMINAEGFDVPGRCDVSGKDEDLDIGRCFAKIGVKIYSTVDTQGRQSFHPFGFQRAFYGHEGGEVYYVSRPYETGPGCCSEFTVSYHYVTPEEMYLIEFLLYHTQIYGRHSTAKDKEIFTDKEAVIADKAPNEVLLTPRYIWHYLYRYSVFE</sequence>
<dbReference type="Gene3D" id="3.90.550.50">
    <property type="match status" value="1"/>
</dbReference>
<keyword evidence="6" id="KW-0808">Transferase</keyword>
<dbReference type="AlphaFoldDB" id="A0A8W8IHT6"/>
<evidence type="ECO:0000256" key="6">
    <source>
        <dbReference type="ARBA" id="ARBA00022679"/>
    </source>
</evidence>
<dbReference type="Proteomes" id="UP000005408">
    <property type="component" value="Unassembled WGS sequence"/>
</dbReference>
<protein>
    <recommendedName>
        <fullName evidence="4">N-acetylgalactosaminide beta-1,3-galactosyltransferase</fullName>
        <ecNumber evidence="4">2.4.1.122</ecNumber>
    </recommendedName>
</protein>
<evidence type="ECO:0000256" key="10">
    <source>
        <dbReference type="ARBA" id="ARBA00022989"/>
    </source>
</evidence>
<keyword evidence="8" id="KW-0547">Nucleotide-binding</keyword>
<evidence type="ECO:0000256" key="5">
    <source>
        <dbReference type="ARBA" id="ARBA00022676"/>
    </source>
</evidence>
<dbReference type="GO" id="GO:0000166">
    <property type="term" value="F:nucleotide binding"/>
    <property type="evidence" value="ECO:0007669"/>
    <property type="project" value="UniProtKB-KW"/>
</dbReference>
<evidence type="ECO:0000256" key="12">
    <source>
        <dbReference type="SAM" id="Phobius"/>
    </source>
</evidence>
<dbReference type="GO" id="GO:0016020">
    <property type="term" value="C:membrane"/>
    <property type="evidence" value="ECO:0007669"/>
    <property type="project" value="UniProtKB-SubCell"/>
</dbReference>
<evidence type="ECO:0000256" key="2">
    <source>
        <dbReference type="ARBA" id="ARBA00004922"/>
    </source>
</evidence>
<dbReference type="EC" id="2.4.1.122" evidence="4"/>
<evidence type="ECO:0000256" key="4">
    <source>
        <dbReference type="ARBA" id="ARBA00012557"/>
    </source>
</evidence>
<comment type="subcellular location">
    <subcellularLocation>
        <location evidence="1">Membrane</location>
        <topology evidence="1">Single-pass type II membrane protein</topology>
    </subcellularLocation>
</comment>
<proteinExistence type="inferred from homology"/>
<keyword evidence="10 12" id="KW-1133">Transmembrane helix</keyword>
<evidence type="ECO:0000256" key="9">
    <source>
        <dbReference type="ARBA" id="ARBA00022968"/>
    </source>
</evidence>
<feature type="domain" description="Fringe-like glycosyltransferase" evidence="13">
    <location>
        <begin position="112"/>
        <end position="264"/>
    </location>
</feature>
<comment type="similarity">
    <text evidence="3">Belongs to the glycosyltransferase 31 family. Beta3-Gal-T subfamily.</text>
</comment>
<evidence type="ECO:0000256" key="3">
    <source>
        <dbReference type="ARBA" id="ARBA00006462"/>
    </source>
</evidence>
<dbReference type="EnsemblMetazoa" id="G14039.1">
    <property type="protein sequence ID" value="G14039.1:cds"/>
    <property type="gene ID" value="G14039"/>
</dbReference>
<keyword evidence="7 12" id="KW-0812">Transmembrane</keyword>
<evidence type="ECO:0000259" key="13">
    <source>
        <dbReference type="Pfam" id="PF02434"/>
    </source>
</evidence>
<dbReference type="PANTHER" id="PTHR23033">
    <property type="entry name" value="BETA1,3-GALACTOSYLTRANSFERASE"/>
    <property type="match status" value="1"/>
</dbReference>
<keyword evidence="15" id="KW-1185">Reference proteome</keyword>
<dbReference type="InterPro" id="IPR003378">
    <property type="entry name" value="Fringe-like_glycosylTrfase"/>
</dbReference>
<dbReference type="Pfam" id="PF02434">
    <property type="entry name" value="Fringe"/>
    <property type="match status" value="1"/>
</dbReference>
<evidence type="ECO:0000313" key="15">
    <source>
        <dbReference type="Proteomes" id="UP000005408"/>
    </source>
</evidence>
<keyword evidence="9" id="KW-0735">Signal-anchor</keyword>
<keyword evidence="11 12" id="KW-0472">Membrane</keyword>
<reference evidence="14" key="1">
    <citation type="submission" date="2022-08" db="UniProtKB">
        <authorList>
            <consortium name="EnsemblMetazoa"/>
        </authorList>
    </citation>
    <scope>IDENTIFICATION</scope>
    <source>
        <strain evidence="14">05x7-T-G4-1.051#20</strain>
    </source>
</reference>
<feature type="transmembrane region" description="Helical" evidence="12">
    <location>
        <begin position="31"/>
        <end position="49"/>
    </location>
</feature>
<comment type="pathway">
    <text evidence="2">Protein modification; protein glycosylation.</text>
</comment>
<evidence type="ECO:0000256" key="7">
    <source>
        <dbReference type="ARBA" id="ARBA00022692"/>
    </source>
</evidence>
<dbReference type="GO" id="GO:0016263">
    <property type="term" value="F:glycoprotein-N-acetylgalactosamine 3-beta-galactosyltransferase activity"/>
    <property type="evidence" value="ECO:0007669"/>
    <property type="project" value="UniProtKB-EC"/>
</dbReference>
<evidence type="ECO:0000313" key="14">
    <source>
        <dbReference type="EnsemblMetazoa" id="G14039.1:cds"/>
    </source>
</evidence>
<evidence type="ECO:0000256" key="8">
    <source>
        <dbReference type="ARBA" id="ARBA00022741"/>
    </source>
</evidence>
<evidence type="ECO:0000256" key="11">
    <source>
        <dbReference type="ARBA" id="ARBA00023136"/>
    </source>
</evidence>
<evidence type="ECO:0000256" key="1">
    <source>
        <dbReference type="ARBA" id="ARBA00004606"/>
    </source>
</evidence>
<name>A0A8W8IHT6_MAGGI</name>
<organism evidence="14 15">
    <name type="scientific">Magallana gigas</name>
    <name type="common">Pacific oyster</name>
    <name type="synonym">Crassostrea gigas</name>
    <dbReference type="NCBI Taxonomy" id="29159"/>
    <lineage>
        <taxon>Eukaryota</taxon>
        <taxon>Metazoa</taxon>
        <taxon>Spiralia</taxon>
        <taxon>Lophotrochozoa</taxon>
        <taxon>Mollusca</taxon>
        <taxon>Bivalvia</taxon>
        <taxon>Autobranchia</taxon>
        <taxon>Pteriomorphia</taxon>
        <taxon>Ostreida</taxon>
        <taxon>Ostreoidea</taxon>
        <taxon>Ostreidae</taxon>
        <taxon>Magallana</taxon>
    </lineage>
</organism>
<accession>A0A8W8IHT6</accession>
<dbReference type="PANTHER" id="PTHR23033:SF14">
    <property type="entry name" value="GLYCOPROTEIN-N-ACETYLGALACTOSAMINE 3-BETA-GALACTOSYLTRANSFERASE 1-RELATED"/>
    <property type="match status" value="1"/>
</dbReference>
<keyword evidence="5" id="KW-0328">Glycosyltransferase</keyword>